<dbReference type="OrthoDB" id="5982427at2"/>
<feature type="signal peptide" evidence="1">
    <location>
        <begin position="1"/>
        <end position="25"/>
    </location>
</feature>
<feature type="chain" id="PRO_5002142891" evidence="1">
    <location>
        <begin position="26"/>
        <end position="232"/>
    </location>
</feature>
<protein>
    <submittedName>
        <fullName evidence="2">Uncharacterized protein</fullName>
    </submittedName>
</protein>
<gene>
    <name evidence="2" type="ORF">TSA66_24700</name>
</gene>
<dbReference type="AlphaFoldDB" id="A0A0C1Y8P4"/>
<dbReference type="RefSeq" id="WP_040041936.1">
    <property type="nucleotide sequence ID" value="NZ_JWJG01000028.1"/>
</dbReference>
<name>A0A0C1Y8P4_9BURK</name>
<organism evidence="2 3">
    <name type="scientific">Noviherbaspirillum autotrophicum</name>
    <dbReference type="NCBI Taxonomy" id="709839"/>
    <lineage>
        <taxon>Bacteria</taxon>
        <taxon>Pseudomonadati</taxon>
        <taxon>Pseudomonadota</taxon>
        <taxon>Betaproteobacteria</taxon>
        <taxon>Burkholderiales</taxon>
        <taxon>Oxalobacteraceae</taxon>
        <taxon>Noviherbaspirillum</taxon>
    </lineage>
</organism>
<proteinExistence type="predicted"/>
<keyword evidence="1" id="KW-0732">Signal</keyword>
<reference evidence="2 3" key="1">
    <citation type="submission" date="2014-12" db="EMBL/GenBank/DDBJ databases">
        <title>Denitrispirillum autotrophicum gen. nov., sp. nov., Denitrifying, Facultatively Autotrophic Bacteria Isolated from Rice Paddy Soil.</title>
        <authorList>
            <person name="Ishii S."/>
            <person name="Ashida N."/>
            <person name="Ohno H."/>
            <person name="Otsuka S."/>
            <person name="Yokota A."/>
            <person name="Senoo K."/>
        </authorList>
    </citation>
    <scope>NUCLEOTIDE SEQUENCE [LARGE SCALE GENOMIC DNA]</scope>
    <source>
        <strain evidence="2 3">TSA66</strain>
    </source>
</reference>
<evidence type="ECO:0000313" key="2">
    <source>
        <dbReference type="EMBL" id="KIF83308.1"/>
    </source>
</evidence>
<dbReference type="Proteomes" id="UP000031572">
    <property type="component" value="Unassembled WGS sequence"/>
</dbReference>
<comment type="caution">
    <text evidence="2">The sequence shown here is derived from an EMBL/GenBank/DDBJ whole genome shotgun (WGS) entry which is preliminary data.</text>
</comment>
<dbReference type="EMBL" id="JWJG01000028">
    <property type="protein sequence ID" value="KIF83308.1"/>
    <property type="molecule type" value="Genomic_DNA"/>
</dbReference>
<evidence type="ECO:0000256" key="1">
    <source>
        <dbReference type="SAM" id="SignalP"/>
    </source>
</evidence>
<evidence type="ECO:0000313" key="3">
    <source>
        <dbReference type="Proteomes" id="UP000031572"/>
    </source>
</evidence>
<accession>A0A0C1Y8P4</accession>
<sequence length="232" mass="25477">MIKRLHLAILGCAAAALLQTSLAFAQQPFQLSSKFLEATFYGNKVWDGQHHFAKVLCLTFPRPGDAQAFAEALYNNNAIYYSRAAYNDLTALYVVSSTIPAGRSSEEEISNLEAQHKKAIDAYPRTFSQSKATGELGPSLSLTVRNAKEGSKEVPFPLTRTIDRRPDAPLTSLSVHRLFVHGHDRIEVAGLRYFKIPVEPEQEAAATADLSALVEQASQSLQSCTAKLPPRM</sequence>
<keyword evidence="3" id="KW-1185">Reference proteome</keyword>